<evidence type="ECO:0000256" key="6">
    <source>
        <dbReference type="ARBA" id="ARBA00022989"/>
    </source>
</evidence>
<feature type="transmembrane region" description="Helical" evidence="8">
    <location>
        <begin position="24"/>
        <end position="44"/>
    </location>
</feature>
<evidence type="ECO:0000256" key="1">
    <source>
        <dbReference type="ARBA" id="ARBA00004651"/>
    </source>
</evidence>
<reference evidence="10" key="1">
    <citation type="journal article" date="2019" name="Int. J. Syst. Evol. Microbiol.">
        <title>The Global Catalogue of Microorganisms (GCM) 10K type strain sequencing project: providing services to taxonomists for standard genome sequencing and annotation.</title>
        <authorList>
            <consortium name="The Broad Institute Genomics Platform"/>
            <consortium name="The Broad Institute Genome Sequencing Center for Infectious Disease"/>
            <person name="Wu L."/>
            <person name="Ma J."/>
        </authorList>
    </citation>
    <scope>NUCLEOTIDE SEQUENCE [LARGE SCALE GENOMIC DNA]</scope>
    <source>
        <strain evidence="10">JCM 17201</strain>
    </source>
</reference>
<evidence type="ECO:0000256" key="3">
    <source>
        <dbReference type="ARBA" id="ARBA00022448"/>
    </source>
</evidence>
<evidence type="ECO:0000313" key="10">
    <source>
        <dbReference type="Proteomes" id="UP001499994"/>
    </source>
</evidence>
<dbReference type="InterPro" id="IPR011606">
    <property type="entry name" value="Brnchd-chn_aa_trnsp_permease"/>
</dbReference>
<dbReference type="PANTHER" id="PTHR34979:SF1">
    <property type="entry name" value="INNER MEMBRANE PROTEIN YGAZ"/>
    <property type="match status" value="1"/>
</dbReference>
<evidence type="ECO:0000256" key="7">
    <source>
        <dbReference type="ARBA" id="ARBA00023136"/>
    </source>
</evidence>
<keyword evidence="7 8" id="KW-0472">Membrane</keyword>
<dbReference type="Pfam" id="PF03591">
    <property type="entry name" value="AzlC"/>
    <property type="match status" value="1"/>
</dbReference>
<keyword evidence="4" id="KW-1003">Cell membrane</keyword>
<feature type="transmembrane region" description="Helical" evidence="8">
    <location>
        <begin position="216"/>
        <end position="237"/>
    </location>
</feature>
<feature type="transmembrane region" description="Helical" evidence="8">
    <location>
        <begin position="179"/>
        <end position="210"/>
    </location>
</feature>
<dbReference type="EMBL" id="BAABDG010000002">
    <property type="protein sequence ID" value="GAA3883566.1"/>
    <property type="molecule type" value="Genomic_DNA"/>
</dbReference>
<protein>
    <submittedName>
        <fullName evidence="9">AzlC family ABC transporter permease</fullName>
    </submittedName>
</protein>
<feature type="transmembrane region" description="Helical" evidence="8">
    <location>
        <begin position="144"/>
        <end position="167"/>
    </location>
</feature>
<evidence type="ECO:0000256" key="5">
    <source>
        <dbReference type="ARBA" id="ARBA00022692"/>
    </source>
</evidence>
<comment type="subcellular location">
    <subcellularLocation>
        <location evidence="1">Cell membrane</location>
        <topology evidence="1">Multi-pass membrane protein</topology>
    </subcellularLocation>
</comment>
<feature type="transmembrane region" description="Helical" evidence="8">
    <location>
        <begin position="81"/>
        <end position="103"/>
    </location>
</feature>
<comment type="similarity">
    <text evidence="2">Belongs to the AzlC family.</text>
</comment>
<dbReference type="RefSeq" id="WP_428832157.1">
    <property type="nucleotide sequence ID" value="NZ_BAABDG010000002.1"/>
</dbReference>
<keyword evidence="5 8" id="KW-0812">Transmembrane</keyword>
<sequence length="242" mass="25611">MHKLSSPGGMSARLPSALPRWRPALQGAVAMLPLCLAVLPWGILAGSMARESGLTAAQGLGMSALVFAGASQLVAMGMMKSGAGVLAIVVSTFFVTAQHFLYGLRLCDRISPLPLRWRLLLGFLLTDELFALTGDRHPARFNRWYALGAGLMFYLCWFLSTGLGVFAADSVGDMGRYRLDFSIAATFIAIVVPRVCNLPVLACVLTALGLSIALHAYQVPGALVLATVAAMLVGLLCSRGQA</sequence>
<organism evidence="9 10">
    <name type="scientific">Gibbsiella dentisursi</name>
    <dbReference type="NCBI Taxonomy" id="796890"/>
    <lineage>
        <taxon>Bacteria</taxon>
        <taxon>Pseudomonadati</taxon>
        <taxon>Pseudomonadota</taxon>
        <taxon>Gammaproteobacteria</taxon>
        <taxon>Enterobacterales</taxon>
        <taxon>Yersiniaceae</taxon>
        <taxon>Gibbsiella</taxon>
    </lineage>
</organism>
<name>A0ABP7KR42_9GAMM</name>
<feature type="transmembrane region" description="Helical" evidence="8">
    <location>
        <begin position="115"/>
        <end position="132"/>
    </location>
</feature>
<comment type="caution">
    <text evidence="9">The sequence shown here is derived from an EMBL/GenBank/DDBJ whole genome shotgun (WGS) entry which is preliminary data.</text>
</comment>
<evidence type="ECO:0000256" key="2">
    <source>
        <dbReference type="ARBA" id="ARBA00010735"/>
    </source>
</evidence>
<accession>A0ABP7KR42</accession>
<keyword evidence="6 8" id="KW-1133">Transmembrane helix</keyword>
<keyword evidence="10" id="KW-1185">Reference proteome</keyword>
<gene>
    <name evidence="9" type="ORF">GCM10022405_06190</name>
</gene>
<evidence type="ECO:0000256" key="8">
    <source>
        <dbReference type="SAM" id="Phobius"/>
    </source>
</evidence>
<feature type="transmembrane region" description="Helical" evidence="8">
    <location>
        <begin position="56"/>
        <end position="75"/>
    </location>
</feature>
<evidence type="ECO:0000256" key="4">
    <source>
        <dbReference type="ARBA" id="ARBA00022475"/>
    </source>
</evidence>
<dbReference type="PANTHER" id="PTHR34979">
    <property type="entry name" value="INNER MEMBRANE PROTEIN YGAZ"/>
    <property type="match status" value="1"/>
</dbReference>
<proteinExistence type="inferred from homology"/>
<evidence type="ECO:0000313" key="9">
    <source>
        <dbReference type="EMBL" id="GAA3883566.1"/>
    </source>
</evidence>
<keyword evidence="3" id="KW-0813">Transport</keyword>
<dbReference type="Proteomes" id="UP001499994">
    <property type="component" value="Unassembled WGS sequence"/>
</dbReference>